<evidence type="ECO:0000313" key="2">
    <source>
        <dbReference type="EMBL" id="PTL86195.1"/>
    </source>
</evidence>
<reference evidence="3" key="1">
    <citation type="submission" date="2018-02" db="EMBL/GenBank/DDBJ databases">
        <title>Genome sequence of Candidatus Liberibacter europaeus.</title>
        <authorList>
            <person name="Frampton R.A."/>
            <person name="Thompson S.M."/>
            <person name="David C."/>
            <person name="Addison S.M."/>
            <person name="Smith G.R."/>
        </authorList>
    </citation>
    <scope>NUCLEOTIDE SEQUENCE [LARGE SCALE GENOMIC DNA]</scope>
</reference>
<protein>
    <submittedName>
        <fullName evidence="2">Uncharacterized protein</fullName>
    </submittedName>
</protein>
<organism evidence="2 3">
    <name type="scientific">Candidatus Liberibacter europaeus</name>
    <dbReference type="NCBI Taxonomy" id="744859"/>
    <lineage>
        <taxon>Bacteria</taxon>
        <taxon>Pseudomonadati</taxon>
        <taxon>Pseudomonadota</taxon>
        <taxon>Alphaproteobacteria</taxon>
        <taxon>Hyphomicrobiales</taxon>
        <taxon>Rhizobiaceae</taxon>
        <taxon>Liberibacter</taxon>
    </lineage>
</organism>
<feature type="region of interest" description="Disordered" evidence="1">
    <location>
        <begin position="63"/>
        <end position="82"/>
    </location>
</feature>
<evidence type="ECO:0000256" key="1">
    <source>
        <dbReference type="SAM" id="MobiDB-lite"/>
    </source>
</evidence>
<sequence length="82" mass="9369">MTNNDLDFEVLTRRVDFEESTLIIQLELNNGLSDDALRHITLEAKEAVKEHLQPLKTTIRNIETKDLNKSSNPDDDVCEACQ</sequence>
<gene>
    <name evidence="2" type="ORF">C4617_04825</name>
</gene>
<dbReference type="EMBL" id="PSQJ01000006">
    <property type="protein sequence ID" value="PTL86195.1"/>
    <property type="molecule type" value="Genomic_DNA"/>
</dbReference>
<accession>A0A2T4VWN9</accession>
<feature type="compositionally biased region" description="Acidic residues" evidence="1">
    <location>
        <begin position="73"/>
        <end position="82"/>
    </location>
</feature>
<proteinExistence type="predicted"/>
<comment type="caution">
    <text evidence="2">The sequence shown here is derived from an EMBL/GenBank/DDBJ whole genome shotgun (WGS) entry which is preliminary data.</text>
</comment>
<evidence type="ECO:0000313" key="3">
    <source>
        <dbReference type="Proteomes" id="UP000240811"/>
    </source>
</evidence>
<name>A0A2T4VWN9_9HYPH</name>
<dbReference type="Proteomes" id="UP000240811">
    <property type="component" value="Unassembled WGS sequence"/>
</dbReference>
<dbReference type="AlphaFoldDB" id="A0A2T4VWN9"/>